<protein>
    <recommendedName>
        <fullName evidence="3">Remorin C-terminal domain-containing protein</fullName>
    </recommendedName>
</protein>
<accession>A0A4Y7JN49</accession>
<evidence type="ECO:0000313" key="2">
    <source>
        <dbReference type="Proteomes" id="UP000316621"/>
    </source>
</evidence>
<dbReference type="Proteomes" id="UP000316621">
    <property type="component" value="Chromosome 5"/>
</dbReference>
<proteinExistence type="predicted"/>
<evidence type="ECO:0000313" key="1">
    <source>
        <dbReference type="EMBL" id="RZC61105.1"/>
    </source>
</evidence>
<organism evidence="1 2">
    <name type="scientific">Papaver somniferum</name>
    <name type="common">Opium poppy</name>
    <dbReference type="NCBI Taxonomy" id="3469"/>
    <lineage>
        <taxon>Eukaryota</taxon>
        <taxon>Viridiplantae</taxon>
        <taxon>Streptophyta</taxon>
        <taxon>Embryophyta</taxon>
        <taxon>Tracheophyta</taxon>
        <taxon>Spermatophyta</taxon>
        <taxon>Magnoliopsida</taxon>
        <taxon>Ranunculales</taxon>
        <taxon>Papaveraceae</taxon>
        <taxon>Papaveroideae</taxon>
        <taxon>Papaver</taxon>
    </lineage>
</organism>
<reference evidence="1 2" key="1">
    <citation type="journal article" date="2018" name="Science">
        <title>The opium poppy genome and morphinan production.</title>
        <authorList>
            <person name="Guo L."/>
            <person name="Winzer T."/>
            <person name="Yang X."/>
            <person name="Li Y."/>
            <person name="Ning Z."/>
            <person name="He Z."/>
            <person name="Teodor R."/>
            <person name="Lu Y."/>
            <person name="Bowser T.A."/>
            <person name="Graham I.A."/>
            <person name="Ye K."/>
        </authorList>
    </citation>
    <scope>NUCLEOTIDE SEQUENCE [LARGE SCALE GENOMIC DNA]</scope>
    <source>
        <strain evidence="2">cv. HN1</strain>
        <tissue evidence="1">Leaves</tissue>
    </source>
</reference>
<sequence length="39" mass="4673">MKYVEGRALEKMSTLEAWENSKKATIEMEFKKIEVITYF</sequence>
<dbReference type="Gramene" id="RZC61105">
    <property type="protein sequence ID" value="RZC61105"/>
    <property type="gene ID" value="C5167_022859"/>
</dbReference>
<gene>
    <name evidence="1" type="ORF">C5167_022859</name>
</gene>
<name>A0A4Y7JN49_PAPSO</name>
<dbReference type="EMBL" id="CM010719">
    <property type="protein sequence ID" value="RZC61105.1"/>
    <property type="molecule type" value="Genomic_DNA"/>
</dbReference>
<keyword evidence="2" id="KW-1185">Reference proteome</keyword>
<dbReference type="AlphaFoldDB" id="A0A4Y7JN49"/>
<evidence type="ECO:0008006" key="3">
    <source>
        <dbReference type="Google" id="ProtNLM"/>
    </source>
</evidence>
<feature type="non-terminal residue" evidence="1">
    <location>
        <position position="39"/>
    </location>
</feature>